<dbReference type="Pfam" id="PF12729">
    <property type="entry name" value="4HB_MCP_1"/>
    <property type="match status" value="1"/>
</dbReference>
<proteinExistence type="predicted"/>
<evidence type="ECO:0000259" key="2">
    <source>
        <dbReference type="Pfam" id="PF12729"/>
    </source>
</evidence>
<keyword evidence="1" id="KW-1133">Transmembrane helix</keyword>
<dbReference type="RefSeq" id="WP_186862359.1">
    <property type="nucleotide sequence ID" value="NZ_JACOGC010000002.1"/>
</dbReference>
<organism evidence="3 4">
    <name type="scientific">Undibacterium griseum</name>
    <dbReference type="NCBI Taxonomy" id="2762295"/>
    <lineage>
        <taxon>Bacteria</taxon>
        <taxon>Pseudomonadati</taxon>
        <taxon>Pseudomonadota</taxon>
        <taxon>Betaproteobacteria</taxon>
        <taxon>Burkholderiales</taxon>
        <taxon>Oxalobacteraceae</taxon>
        <taxon>Undibacterium</taxon>
    </lineage>
</organism>
<keyword evidence="1" id="KW-0812">Transmembrane</keyword>
<evidence type="ECO:0000313" key="3">
    <source>
        <dbReference type="EMBL" id="MBC3884771.1"/>
    </source>
</evidence>
<evidence type="ECO:0000313" key="4">
    <source>
        <dbReference type="Proteomes" id="UP000613113"/>
    </source>
</evidence>
<dbReference type="InterPro" id="IPR024478">
    <property type="entry name" value="HlyB_4HB_MCP"/>
</dbReference>
<reference evidence="3 4" key="1">
    <citation type="submission" date="2020-08" db="EMBL/GenBank/DDBJ databases">
        <title>Novel species isolated from subtropical streams in China.</title>
        <authorList>
            <person name="Lu H."/>
        </authorList>
    </citation>
    <scope>NUCLEOTIDE SEQUENCE [LARGE SCALE GENOMIC DNA]</scope>
    <source>
        <strain evidence="3 4">FT31W</strain>
    </source>
</reference>
<feature type="transmembrane region" description="Helical" evidence="1">
    <location>
        <begin position="12"/>
        <end position="32"/>
    </location>
</feature>
<gene>
    <name evidence="3" type="ORF">H8K27_06500</name>
</gene>
<keyword evidence="1" id="KW-0472">Membrane</keyword>
<sequence length="95" mass="10604">MEFSTWKVSTRLGVGYGALIILLLCVAALGLLGMNQNNKSLHHVVDTNVKKMELLESMSNSIHVVSRVVRTIALLDDQAAQDREAKKNYRYPCCL</sequence>
<name>A0ABR6YLJ8_9BURK</name>
<dbReference type="Proteomes" id="UP000613113">
    <property type="component" value="Unassembled WGS sequence"/>
</dbReference>
<dbReference type="EMBL" id="JACOGC010000002">
    <property type="protein sequence ID" value="MBC3884771.1"/>
    <property type="molecule type" value="Genomic_DNA"/>
</dbReference>
<protein>
    <submittedName>
        <fullName evidence="3">MCP four helix bundle domain-containing protein</fullName>
    </submittedName>
</protein>
<comment type="caution">
    <text evidence="3">The sequence shown here is derived from an EMBL/GenBank/DDBJ whole genome shotgun (WGS) entry which is preliminary data.</text>
</comment>
<keyword evidence="4" id="KW-1185">Reference proteome</keyword>
<accession>A0ABR6YLJ8</accession>
<feature type="domain" description="Chemotaxis methyl-accepting receptor HlyB-like 4HB MCP" evidence="2">
    <location>
        <begin position="6"/>
        <end position="86"/>
    </location>
</feature>
<evidence type="ECO:0000256" key="1">
    <source>
        <dbReference type="SAM" id="Phobius"/>
    </source>
</evidence>